<keyword evidence="1" id="KW-1133">Transmembrane helix</keyword>
<evidence type="ECO:0000313" key="3">
    <source>
        <dbReference type="Proteomes" id="UP000422736"/>
    </source>
</evidence>
<evidence type="ECO:0000256" key="1">
    <source>
        <dbReference type="SAM" id="Phobius"/>
    </source>
</evidence>
<reference evidence="2 3" key="2">
    <citation type="submission" date="2019-11" db="EMBL/GenBank/DDBJ databases">
        <authorList>
            <person name="Lu H."/>
        </authorList>
    </citation>
    <scope>NUCLEOTIDE SEQUENCE [LARGE SCALE GENOMIC DNA]</scope>
    <source>
        <strain evidence="2 3">FIM1</strain>
    </source>
</reference>
<name>A0ABX6F0K6_KLUMA</name>
<keyword evidence="3" id="KW-1185">Reference proteome</keyword>
<organism evidence="2 3">
    <name type="scientific">Kluyveromyces marxianus</name>
    <name type="common">Yeast</name>
    <name type="synonym">Candida kefyr</name>
    <dbReference type="NCBI Taxonomy" id="4911"/>
    <lineage>
        <taxon>Eukaryota</taxon>
        <taxon>Fungi</taxon>
        <taxon>Dikarya</taxon>
        <taxon>Ascomycota</taxon>
        <taxon>Saccharomycotina</taxon>
        <taxon>Saccharomycetes</taxon>
        <taxon>Saccharomycetales</taxon>
        <taxon>Saccharomycetaceae</taxon>
        <taxon>Kluyveromyces</taxon>
    </lineage>
</organism>
<proteinExistence type="predicted"/>
<keyword evidence="1" id="KW-0812">Transmembrane</keyword>
<accession>A0ABX6F0K6</accession>
<gene>
    <name evidence="2" type="primary">AIM39</name>
    <name evidence="2" type="ORF">FIM1_5106</name>
</gene>
<keyword evidence="1" id="KW-0472">Membrane</keyword>
<protein>
    <submittedName>
        <fullName evidence="2">YOL053W</fullName>
    </submittedName>
</protein>
<dbReference type="EMBL" id="CP015060">
    <property type="protein sequence ID" value="QGN17897.1"/>
    <property type="molecule type" value="Genomic_DNA"/>
</dbReference>
<dbReference type="Proteomes" id="UP000422736">
    <property type="component" value="Chromosome 8"/>
</dbReference>
<feature type="transmembrane region" description="Helical" evidence="1">
    <location>
        <begin position="95"/>
        <end position="113"/>
    </location>
</feature>
<sequence length="350" mass="41097">MYLARCPIARFSSSGAIFRISTPLRYSARWKHSDPKHYFTDPSTNEAKQPPTFFHDQHYNTQQQQQQQQQQISTEDIATAVGESFRKHKRRRQRIIYSALVTAIVGVTFGYSICYKVLYKKEESFIPLMPSQKWHKLSEYDSQRINIEEMKTLGKIRCLSILTNHEMIRDEFGVPLKTSKGEVPTVKAFDVWCEDQDPGIQGIVMRPLARRLSKTDTSRERDYHLWHTIPGFLQWRIGTKPINIKNSFNAMLKSLGLNTGDLLEVINPNAEYGEFKHEYPLRKGNRYDVLEDRPMHIWFFGEIDLSEDALIVFKGKYHVNVRMEQVDLLRKENGQLVRYVLYKRENDNET</sequence>
<evidence type="ECO:0000313" key="2">
    <source>
        <dbReference type="EMBL" id="QGN17897.1"/>
    </source>
</evidence>
<reference evidence="2 3" key="1">
    <citation type="submission" date="2016-03" db="EMBL/GenBank/DDBJ databases">
        <title>How can Kluyveromyces marxianus grow so fast - potential evolutionary course in Saccharomyces Complex revealed by comparative genomics.</title>
        <authorList>
            <person name="Mo W."/>
            <person name="Lu W."/>
            <person name="Yang X."/>
            <person name="Qi J."/>
            <person name="Lv H."/>
        </authorList>
    </citation>
    <scope>NUCLEOTIDE SEQUENCE [LARGE SCALE GENOMIC DNA]</scope>
    <source>
        <strain evidence="2 3">FIM1</strain>
    </source>
</reference>